<accession>A0A1A8X8K0</accession>
<dbReference type="VEuPathDB" id="PlasmoDB:PocGH01_00014300"/>
<dbReference type="Pfam" id="PF05795">
    <property type="entry name" value="Plasmodium_Vir"/>
    <property type="match status" value="1"/>
</dbReference>
<dbReference type="AlphaFoldDB" id="A0A1A8X8K0"/>
<gene>
    <name evidence="1" type="ORF">POVCU1_063380</name>
</gene>
<dbReference type="Proteomes" id="UP000078546">
    <property type="component" value="Unassembled WGS sequence"/>
</dbReference>
<name>A0A1A8X8K0_PLAOA</name>
<organism evidence="1 2">
    <name type="scientific">Plasmodium ovale curtisi</name>
    <dbReference type="NCBI Taxonomy" id="864141"/>
    <lineage>
        <taxon>Eukaryota</taxon>
        <taxon>Sar</taxon>
        <taxon>Alveolata</taxon>
        <taxon>Apicomplexa</taxon>
        <taxon>Aconoidasida</taxon>
        <taxon>Haemosporida</taxon>
        <taxon>Plasmodiidae</taxon>
        <taxon>Plasmodium</taxon>
        <taxon>Plasmodium (Plasmodium)</taxon>
    </lineage>
</organism>
<dbReference type="InterPro" id="IPR008780">
    <property type="entry name" value="Plasmodium_Vir"/>
</dbReference>
<proteinExistence type="predicted"/>
<reference evidence="2" key="1">
    <citation type="submission" date="2016-05" db="EMBL/GenBank/DDBJ databases">
        <authorList>
            <person name="Naeem Raeece"/>
        </authorList>
    </citation>
    <scope>NUCLEOTIDE SEQUENCE [LARGE SCALE GENOMIC DNA]</scope>
</reference>
<evidence type="ECO:0000313" key="2">
    <source>
        <dbReference type="Proteomes" id="UP000078546"/>
    </source>
</evidence>
<evidence type="ECO:0000313" key="1">
    <source>
        <dbReference type="EMBL" id="SBT00928.1"/>
    </source>
</evidence>
<sequence length="352" mass="40159">MVIVKDLLPSQKHDLELGRGIRYGIFKKFVSIKFVKGIQKWISNFPQHLNNYLKQQVKSWPKNDSSKRCRDLNYILDNINYKLNELKIYELVRGAHEIDVFAIKTIPTYKELKCERKISNVDNKLIHIRKLLDNLCEDVSYIQTNIKEIKKRGICEKIISNVENRMYLLTREISDQSISTNEFFKFKDSCTINNLTNILASINCIIEHDLLAVPIMGNTERASLIKVEVKGQPSEAEAEDEDVLAKPFSQHVAFGDDPEPGEVEEYLSEDESSPHLKTTSIGLSVSGALAAGLFLYKTTPLGSWINSKILNNNSISSLNAHESEDFLMDNFDPVHSSLNQDYEINYHMASIS</sequence>
<protein>
    <submittedName>
        <fullName evidence="1">PIR Superfamily Protein</fullName>
    </submittedName>
</protein>
<dbReference type="EMBL" id="FLQV01002193">
    <property type="protein sequence ID" value="SBT00928.1"/>
    <property type="molecule type" value="Genomic_DNA"/>
</dbReference>